<dbReference type="InterPro" id="IPR008271">
    <property type="entry name" value="Ser/Thr_kinase_AS"/>
</dbReference>
<evidence type="ECO:0000256" key="4">
    <source>
        <dbReference type="ARBA" id="ARBA00022777"/>
    </source>
</evidence>
<gene>
    <name evidence="10" type="ORF">GOBAR_AA26245</name>
</gene>
<keyword evidence="7" id="KW-0175">Coiled coil</keyword>
<dbReference type="PROSITE" id="PS00108">
    <property type="entry name" value="PROTEIN_KINASE_ST"/>
    <property type="match status" value="1"/>
</dbReference>
<evidence type="ECO:0000256" key="1">
    <source>
        <dbReference type="ARBA" id="ARBA00022527"/>
    </source>
</evidence>
<dbReference type="InterPro" id="IPR017441">
    <property type="entry name" value="Protein_kinase_ATP_BS"/>
</dbReference>
<dbReference type="EMBL" id="KZ666534">
    <property type="protein sequence ID" value="PPR94421.1"/>
    <property type="molecule type" value="Genomic_DNA"/>
</dbReference>
<dbReference type="CDD" id="cd13990">
    <property type="entry name" value="STKc_TLK"/>
    <property type="match status" value="1"/>
</dbReference>
<keyword evidence="4" id="KW-0418">Kinase</keyword>
<dbReference type="PANTHER" id="PTHR22974:SF23">
    <property type="entry name" value="TOUSLED-LIKE KINASE, ISOFORM G"/>
    <property type="match status" value="1"/>
</dbReference>
<dbReference type="OrthoDB" id="346907at2759"/>
<keyword evidence="2" id="KW-0808">Transferase</keyword>
<dbReference type="GO" id="GO:0004674">
    <property type="term" value="F:protein serine/threonine kinase activity"/>
    <property type="evidence" value="ECO:0007669"/>
    <property type="project" value="UniProtKB-KW"/>
</dbReference>
<evidence type="ECO:0000313" key="10">
    <source>
        <dbReference type="EMBL" id="PPR94421.1"/>
    </source>
</evidence>
<evidence type="ECO:0000256" key="7">
    <source>
        <dbReference type="SAM" id="Coils"/>
    </source>
</evidence>
<dbReference type="PROSITE" id="PS50011">
    <property type="entry name" value="PROTEIN_KINASE_DOM"/>
    <property type="match status" value="1"/>
</dbReference>
<protein>
    <recommendedName>
        <fullName evidence="9">Protein kinase domain-containing protein</fullName>
    </recommendedName>
</protein>
<evidence type="ECO:0000259" key="9">
    <source>
        <dbReference type="PROSITE" id="PS50011"/>
    </source>
</evidence>
<keyword evidence="1" id="KW-0723">Serine/threonine-protein kinase</keyword>
<dbReference type="SMART" id="SM00220">
    <property type="entry name" value="S_TKc"/>
    <property type="match status" value="1"/>
</dbReference>
<dbReference type="GO" id="GO:0035556">
    <property type="term" value="P:intracellular signal transduction"/>
    <property type="evidence" value="ECO:0007669"/>
    <property type="project" value="TreeGrafter"/>
</dbReference>
<dbReference type="Proteomes" id="UP000239757">
    <property type="component" value="Unassembled WGS sequence"/>
</dbReference>
<feature type="region of interest" description="Disordered" evidence="8">
    <location>
        <begin position="1"/>
        <end position="87"/>
    </location>
</feature>
<dbReference type="GO" id="GO:0007059">
    <property type="term" value="P:chromosome segregation"/>
    <property type="evidence" value="ECO:0007669"/>
    <property type="project" value="TreeGrafter"/>
</dbReference>
<keyword evidence="5 6" id="KW-0067">ATP-binding</keyword>
<dbReference type="GO" id="GO:0005634">
    <property type="term" value="C:nucleus"/>
    <property type="evidence" value="ECO:0007669"/>
    <property type="project" value="TreeGrafter"/>
</dbReference>
<keyword evidence="3 6" id="KW-0547">Nucleotide-binding</keyword>
<feature type="binding site" evidence="6">
    <location>
        <position position="398"/>
    </location>
    <ligand>
        <name>ATP</name>
        <dbReference type="ChEBI" id="CHEBI:30616"/>
    </ligand>
</feature>
<feature type="domain" description="Protein kinase" evidence="9">
    <location>
        <begin position="369"/>
        <end position="642"/>
    </location>
</feature>
<dbReference type="FunFam" id="1.10.510.10:FF:000256">
    <property type="entry name" value="Serine/threonine-protein kinase TOUSLED"/>
    <property type="match status" value="1"/>
</dbReference>
<reference evidence="10 11" key="1">
    <citation type="submission" date="2015-01" db="EMBL/GenBank/DDBJ databases">
        <title>Genome of allotetraploid Gossypium barbadense reveals genomic plasticity and fiber elongation in cotton evolution.</title>
        <authorList>
            <person name="Chen X."/>
            <person name="Liu X."/>
            <person name="Zhao B."/>
            <person name="Zheng H."/>
            <person name="Hu Y."/>
            <person name="Lu G."/>
            <person name="Yang C."/>
            <person name="Chen J."/>
            <person name="Shan C."/>
            <person name="Zhang L."/>
            <person name="Zhou Y."/>
            <person name="Wang L."/>
            <person name="Guo W."/>
            <person name="Bai Y."/>
            <person name="Ruan J."/>
            <person name="Shangguan X."/>
            <person name="Mao Y."/>
            <person name="Jiang J."/>
            <person name="Zhu Y."/>
            <person name="Lei J."/>
            <person name="Kang H."/>
            <person name="Chen S."/>
            <person name="He X."/>
            <person name="Wang R."/>
            <person name="Wang Y."/>
            <person name="Chen J."/>
            <person name="Wang L."/>
            <person name="Yu S."/>
            <person name="Wang B."/>
            <person name="Wei J."/>
            <person name="Song S."/>
            <person name="Lu X."/>
            <person name="Gao Z."/>
            <person name="Gu W."/>
            <person name="Deng X."/>
            <person name="Ma D."/>
            <person name="Wang S."/>
            <person name="Liang W."/>
            <person name="Fang L."/>
            <person name="Cai C."/>
            <person name="Zhu X."/>
            <person name="Zhou B."/>
            <person name="Zhang Y."/>
            <person name="Chen Z."/>
            <person name="Xu S."/>
            <person name="Zhu R."/>
            <person name="Wang S."/>
            <person name="Zhang T."/>
            <person name="Zhao G."/>
        </authorList>
    </citation>
    <scope>NUCLEOTIDE SEQUENCE [LARGE SCALE GENOMIC DNA]</scope>
    <source>
        <strain evidence="11">cv. Xinhai21</strain>
        <tissue evidence="10">Leaf</tissue>
    </source>
</reference>
<proteinExistence type="predicted"/>
<feature type="compositionally biased region" description="Polar residues" evidence="8">
    <location>
        <begin position="148"/>
        <end position="158"/>
    </location>
</feature>
<feature type="region of interest" description="Disordered" evidence="8">
    <location>
        <begin position="131"/>
        <end position="158"/>
    </location>
</feature>
<feature type="compositionally biased region" description="Low complexity" evidence="8">
    <location>
        <begin position="10"/>
        <end position="20"/>
    </location>
</feature>
<dbReference type="Pfam" id="PF00069">
    <property type="entry name" value="Pkinase"/>
    <property type="match status" value="1"/>
</dbReference>
<dbReference type="InterPro" id="IPR011009">
    <property type="entry name" value="Kinase-like_dom_sf"/>
</dbReference>
<dbReference type="PROSITE" id="PS00107">
    <property type="entry name" value="PROTEIN_KINASE_ATP"/>
    <property type="match status" value="1"/>
</dbReference>
<name>A0A2P5WTM0_GOSBA</name>
<feature type="coiled-coil region" evidence="7">
    <location>
        <begin position="186"/>
        <end position="227"/>
    </location>
</feature>
<sequence>MSDDMLLHFSSNSSNQSDHSLPTKIAKLEARLVGKASSASAAQQPQQQQQQPQQQPPWSSLSSASKFVSAEDLPEASSSSDSDDENGGEFLILANTQKRQKVQGDDNLLVLKHAEAISEGRQKIVEAVDVKASSDGNRRKQGRGRGHSVSNRGRGSRLNNINNRPFDIYIILQDNRLKEQFQTYDRTSLEEEVASLHSKVAALEEDLQKCRQEASDYQNHCRLLEKELKDIKDYDQKMKPKRQKMISGLLIAVSKAERREARMKVRQDSLRLGNVGVIRAGTLISETWEDGQALKDLNAHLRQLLEAKEAVEWQRKQLKKRQSGKLITERSTFSYRYELDKGRLIREMKRIRDEDGSRFNNFQILNNRYALLNLLGKGGFSEVYKAYDLVGHRYVACKLHGLNAQWSEDKKQSYIRHAIREYNIHKTLVHRHIVRLWDIFEIDHNTFCTVLEYCSGKDLDAVLKATLVLLEKEARIIIVQIFQGLVYLNKRAQKIIHYDLKPGNVLFDELGVAKVTDFGLSKIVEDDVGSQGMELTSQGAGTYWYLPPECFELSKIPLISSKVDVWSAGVLFYQMLFGRRPFGHDQTQERILREDTIIKARKVEFPSRPSVSNEAKDLIRRCLTYNQAERPDVLTIAQDPYLTYSKK</sequence>
<dbReference type="InterPro" id="IPR000719">
    <property type="entry name" value="Prot_kinase_dom"/>
</dbReference>
<dbReference type="PANTHER" id="PTHR22974">
    <property type="entry name" value="MIXED LINEAGE PROTEIN KINASE"/>
    <property type="match status" value="1"/>
</dbReference>
<dbReference type="Gene3D" id="1.10.510.10">
    <property type="entry name" value="Transferase(Phosphotransferase) domain 1"/>
    <property type="match status" value="1"/>
</dbReference>
<dbReference type="SUPFAM" id="SSF56112">
    <property type="entry name" value="Protein kinase-like (PK-like)"/>
    <property type="match status" value="1"/>
</dbReference>
<evidence type="ECO:0000256" key="3">
    <source>
        <dbReference type="ARBA" id="ARBA00022741"/>
    </source>
</evidence>
<feature type="compositionally biased region" description="Low complexity" evidence="8">
    <location>
        <begin position="36"/>
        <end position="68"/>
    </location>
</feature>
<dbReference type="AlphaFoldDB" id="A0A2P5WTM0"/>
<evidence type="ECO:0000256" key="2">
    <source>
        <dbReference type="ARBA" id="ARBA00022679"/>
    </source>
</evidence>
<accession>A0A2P5WTM0</accession>
<evidence type="ECO:0000313" key="11">
    <source>
        <dbReference type="Proteomes" id="UP000239757"/>
    </source>
</evidence>
<dbReference type="GO" id="GO:0005524">
    <property type="term" value="F:ATP binding"/>
    <property type="evidence" value="ECO:0007669"/>
    <property type="project" value="UniProtKB-UniRule"/>
</dbReference>
<feature type="coiled-coil region" evidence="7">
    <location>
        <begin position="294"/>
        <end position="321"/>
    </location>
</feature>
<evidence type="ECO:0000256" key="6">
    <source>
        <dbReference type="PROSITE-ProRule" id="PRU10141"/>
    </source>
</evidence>
<evidence type="ECO:0000256" key="8">
    <source>
        <dbReference type="SAM" id="MobiDB-lite"/>
    </source>
</evidence>
<evidence type="ECO:0000256" key="5">
    <source>
        <dbReference type="ARBA" id="ARBA00022840"/>
    </source>
</evidence>
<organism evidence="10 11">
    <name type="scientific">Gossypium barbadense</name>
    <name type="common">Sea Island cotton</name>
    <name type="synonym">Hibiscus barbadensis</name>
    <dbReference type="NCBI Taxonomy" id="3634"/>
    <lineage>
        <taxon>Eukaryota</taxon>
        <taxon>Viridiplantae</taxon>
        <taxon>Streptophyta</taxon>
        <taxon>Embryophyta</taxon>
        <taxon>Tracheophyta</taxon>
        <taxon>Spermatophyta</taxon>
        <taxon>Magnoliopsida</taxon>
        <taxon>eudicotyledons</taxon>
        <taxon>Gunneridae</taxon>
        <taxon>Pentapetalae</taxon>
        <taxon>rosids</taxon>
        <taxon>malvids</taxon>
        <taxon>Malvales</taxon>
        <taxon>Malvaceae</taxon>
        <taxon>Malvoideae</taxon>
        <taxon>Gossypium</taxon>
    </lineage>
</organism>